<evidence type="ECO:0000256" key="8">
    <source>
        <dbReference type="ARBA" id="ARBA00048275"/>
    </source>
</evidence>
<keyword evidence="14" id="KW-1185">Reference proteome</keyword>
<reference evidence="13" key="1">
    <citation type="submission" date="2025-08" db="UniProtKB">
        <authorList>
            <consortium name="Ensembl"/>
        </authorList>
    </citation>
    <scope>IDENTIFICATION</scope>
</reference>
<evidence type="ECO:0000256" key="5">
    <source>
        <dbReference type="ARBA" id="ARBA00023002"/>
    </source>
</evidence>
<dbReference type="InterPro" id="IPR001236">
    <property type="entry name" value="Lactate/malate_DH_N"/>
</dbReference>
<evidence type="ECO:0000313" key="14">
    <source>
        <dbReference type="Proteomes" id="UP000594220"/>
    </source>
</evidence>
<dbReference type="NCBIfam" id="TIGR01771">
    <property type="entry name" value="L-LDH-NAD"/>
    <property type="match status" value="1"/>
</dbReference>
<dbReference type="UniPathway" id="UPA00554">
    <property type="reaction ID" value="UER00611"/>
</dbReference>
<feature type="region of interest" description="Disordered" evidence="10">
    <location>
        <begin position="1"/>
        <end position="61"/>
    </location>
</feature>
<feature type="compositionally biased region" description="Gly residues" evidence="10">
    <location>
        <begin position="27"/>
        <end position="38"/>
    </location>
</feature>
<evidence type="ECO:0000256" key="10">
    <source>
        <dbReference type="SAM" id="MobiDB-lite"/>
    </source>
</evidence>
<comment type="similarity">
    <text evidence="3">Belongs to the LDH/MDH superfamily. LDH family.</text>
</comment>
<evidence type="ECO:0000256" key="2">
    <source>
        <dbReference type="ARBA" id="ARBA00004843"/>
    </source>
</evidence>
<dbReference type="GO" id="GO:1990204">
    <property type="term" value="C:oxidoreductase complex"/>
    <property type="evidence" value="ECO:0007669"/>
    <property type="project" value="Ensembl"/>
</dbReference>
<evidence type="ECO:0000259" key="11">
    <source>
        <dbReference type="Pfam" id="PF00056"/>
    </source>
</evidence>
<dbReference type="PROSITE" id="PS00064">
    <property type="entry name" value="L_LDH"/>
    <property type="match status" value="1"/>
</dbReference>
<dbReference type="GO" id="GO:0019661">
    <property type="term" value="P:glucose catabolic process to lactate via pyruvate"/>
    <property type="evidence" value="ECO:0007669"/>
    <property type="project" value="Ensembl"/>
</dbReference>
<feature type="compositionally biased region" description="Low complexity" evidence="10">
    <location>
        <begin position="39"/>
        <end position="48"/>
    </location>
</feature>
<reference evidence="13" key="2">
    <citation type="submission" date="2025-09" db="UniProtKB">
        <authorList>
            <consortium name="Ensembl"/>
        </authorList>
    </citation>
    <scope>IDENTIFICATION</scope>
</reference>
<dbReference type="Gene3D" id="3.40.50.720">
    <property type="entry name" value="NAD(P)-binding Rossmann-like Domain"/>
    <property type="match status" value="1"/>
</dbReference>
<dbReference type="SUPFAM" id="SSF56327">
    <property type="entry name" value="LDH C-terminal domain-like"/>
    <property type="match status" value="1"/>
</dbReference>
<evidence type="ECO:0000256" key="6">
    <source>
        <dbReference type="ARBA" id="ARBA00023027"/>
    </source>
</evidence>
<dbReference type="CDD" id="cd05293">
    <property type="entry name" value="LDH_1"/>
    <property type="match status" value="1"/>
</dbReference>
<dbReference type="GO" id="GO:0005829">
    <property type="term" value="C:cytosol"/>
    <property type="evidence" value="ECO:0007669"/>
    <property type="project" value="Ensembl"/>
</dbReference>
<keyword evidence="6 9" id="KW-0520">NAD</keyword>
<keyword evidence="4" id="KW-0963">Cytoplasm</keyword>
<evidence type="ECO:0000256" key="4">
    <source>
        <dbReference type="ARBA" id="ARBA00022490"/>
    </source>
</evidence>
<dbReference type="GO" id="GO:0042867">
    <property type="term" value="P:pyruvate catabolic process"/>
    <property type="evidence" value="ECO:0007669"/>
    <property type="project" value="Ensembl"/>
</dbReference>
<dbReference type="InterPro" id="IPR022383">
    <property type="entry name" value="Lactate/malate_DH_C"/>
</dbReference>
<gene>
    <name evidence="13" type="primary">LDHA</name>
</gene>
<accession>A0A7M4FM13</accession>
<comment type="function">
    <text evidence="7">Interconverts simultaneously and stereospecifically pyruvate and lactate with concomitant interconversion of NADH and NAD(+).</text>
</comment>
<protein>
    <recommendedName>
        <fullName evidence="9">L-lactate dehydrogenase</fullName>
        <ecNumber evidence="9">1.1.1.27</ecNumber>
    </recommendedName>
</protein>
<dbReference type="Ensembl" id="ENSCPRT00005028995.1">
    <property type="protein sequence ID" value="ENSCPRP00005024842.1"/>
    <property type="gene ID" value="ENSCPRG00005017245.1"/>
</dbReference>
<comment type="pathway">
    <text evidence="2 9">Fermentation; pyruvate fermentation to lactate; (S)-lactate from pyruvate: step 1/1.</text>
</comment>
<dbReference type="GO" id="GO:0004459">
    <property type="term" value="F:L-lactate dehydrogenase (NAD+) activity"/>
    <property type="evidence" value="ECO:0007669"/>
    <property type="project" value="UniProtKB-EC"/>
</dbReference>
<dbReference type="GO" id="GO:0042802">
    <property type="term" value="F:identical protein binding"/>
    <property type="evidence" value="ECO:0007669"/>
    <property type="project" value="Ensembl"/>
</dbReference>
<comment type="catalytic activity">
    <reaction evidence="8">
        <text>(S)-lactate + NAD(+) = pyruvate + NADH + H(+)</text>
        <dbReference type="Rhea" id="RHEA:23444"/>
        <dbReference type="ChEBI" id="CHEBI:15361"/>
        <dbReference type="ChEBI" id="CHEBI:15378"/>
        <dbReference type="ChEBI" id="CHEBI:16651"/>
        <dbReference type="ChEBI" id="CHEBI:57540"/>
        <dbReference type="ChEBI" id="CHEBI:57945"/>
        <dbReference type="EC" id="1.1.1.27"/>
    </reaction>
    <physiologicalReaction direction="left-to-right" evidence="8">
        <dbReference type="Rhea" id="RHEA:23445"/>
    </physiologicalReaction>
    <physiologicalReaction direction="right-to-left" evidence="8">
        <dbReference type="Rhea" id="RHEA:23446"/>
    </physiologicalReaction>
</comment>
<dbReference type="InterPro" id="IPR001557">
    <property type="entry name" value="L-lactate/malate_DH"/>
</dbReference>
<evidence type="ECO:0000256" key="9">
    <source>
        <dbReference type="RuleBase" id="RU000496"/>
    </source>
</evidence>
<evidence type="ECO:0000313" key="13">
    <source>
        <dbReference type="Ensembl" id="ENSCPRP00005024842.1"/>
    </source>
</evidence>
<dbReference type="InterPro" id="IPR036291">
    <property type="entry name" value="NAD(P)-bd_dom_sf"/>
</dbReference>
<name>A0A7M4FM13_CROPO</name>
<keyword evidence="5 9" id="KW-0560">Oxidoreductase</keyword>
<dbReference type="InterPro" id="IPR018177">
    <property type="entry name" value="L-lactate_DH_AS"/>
</dbReference>
<evidence type="ECO:0000256" key="3">
    <source>
        <dbReference type="ARBA" id="ARBA00006054"/>
    </source>
</evidence>
<dbReference type="AlphaFoldDB" id="A0A7M4FM13"/>
<dbReference type="PRINTS" id="PR00086">
    <property type="entry name" value="LLDHDRGNASE"/>
</dbReference>
<evidence type="ECO:0000256" key="7">
    <source>
        <dbReference type="ARBA" id="ARBA00033729"/>
    </source>
</evidence>
<sequence>NETEKSRKASRNGPQGPSQPDLWCQGGAAGGPGCGGGAVSQAPGGSSPAAPPRRVVRASTSRRVITRPAYISSGRRAAPRGTAAAEELATAAQPIPTRLALHNVCQGASDSQRSQGRAWSCPQQDYCCWGWCSWHGLCNQHPDEDYSVTANSKLVIITAGARQQEGESRLNLVQRNVNIFKFIIPSVVKHSPDCKLLVVSNPVDILTYVAWKISGFPKHRVIGSGCNLDSARFRYLMGEKLGVHSLSCHGWIVGEHGDSSVPVWSGVNVAGVSLKALHPELGTDADKEHWKEVHKQVVDSAYEVIKLKGYTSWAIGLSVADLAETVMKNLRRVHPISTMVKGMYGIKDDVFLSVPCVLGYHGITDVVMMTLKSEEEEKLRKSADTLWGIQKELQF</sequence>
<dbReference type="Pfam" id="PF00056">
    <property type="entry name" value="Ldh_1_N"/>
    <property type="match status" value="1"/>
</dbReference>
<dbReference type="Proteomes" id="UP000594220">
    <property type="component" value="Unplaced"/>
</dbReference>
<comment type="subcellular location">
    <subcellularLocation>
        <location evidence="1">Cytoplasm</location>
    </subcellularLocation>
</comment>
<dbReference type="Gene3D" id="3.90.110.10">
    <property type="entry name" value="Lactate dehydrogenase/glycoside hydrolase, family 4, C-terminal"/>
    <property type="match status" value="1"/>
</dbReference>
<feature type="domain" description="Lactate/malate dehydrogenase C-terminal" evidence="12">
    <location>
        <begin position="227"/>
        <end position="387"/>
    </location>
</feature>
<evidence type="ECO:0000259" key="12">
    <source>
        <dbReference type="Pfam" id="PF02866"/>
    </source>
</evidence>
<dbReference type="Pfam" id="PF02866">
    <property type="entry name" value="Ldh_1_C"/>
    <property type="match status" value="1"/>
</dbReference>
<organism evidence="13 14">
    <name type="scientific">Crocodylus porosus</name>
    <name type="common">Saltwater crocodile</name>
    <name type="synonym">Estuarine crocodile</name>
    <dbReference type="NCBI Taxonomy" id="8502"/>
    <lineage>
        <taxon>Eukaryota</taxon>
        <taxon>Metazoa</taxon>
        <taxon>Chordata</taxon>
        <taxon>Craniata</taxon>
        <taxon>Vertebrata</taxon>
        <taxon>Euteleostomi</taxon>
        <taxon>Archelosauria</taxon>
        <taxon>Archosauria</taxon>
        <taxon>Crocodylia</taxon>
        <taxon>Longirostres</taxon>
        <taxon>Crocodylidae</taxon>
        <taxon>Crocodylus</taxon>
    </lineage>
</organism>
<dbReference type="PANTHER" id="PTHR43128">
    <property type="entry name" value="L-2-HYDROXYCARBOXYLATE DEHYDROGENASE (NAD(P)(+))"/>
    <property type="match status" value="1"/>
</dbReference>
<dbReference type="FunFam" id="3.90.110.10:FF:000003">
    <property type="entry name" value="L-lactate dehydrogenase A chain"/>
    <property type="match status" value="1"/>
</dbReference>
<dbReference type="InterPro" id="IPR015955">
    <property type="entry name" value="Lactate_DH/Glyco_Ohase_4_C"/>
</dbReference>
<dbReference type="PANTHER" id="PTHR43128:SF10">
    <property type="entry name" value="L-LACTATE DEHYDROGENASE A CHAIN"/>
    <property type="match status" value="1"/>
</dbReference>
<feature type="domain" description="Lactate/malate dehydrogenase N-terminal" evidence="11">
    <location>
        <begin position="142"/>
        <end position="223"/>
    </location>
</feature>
<evidence type="ECO:0000256" key="1">
    <source>
        <dbReference type="ARBA" id="ARBA00004496"/>
    </source>
</evidence>
<dbReference type="GO" id="GO:0035686">
    <property type="term" value="C:sperm fibrous sheath"/>
    <property type="evidence" value="ECO:0007669"/>
    <property type="project" value="Ensembl"/>
</dbReference>
<dbReference type="GeneTree" id="ENSGT00940000153201"/>
<dbReference type="InterPro" id="IPR011304">
    <property type="entry name" value="L-lactate_DH"/>
</dbReference>
<dbReference type="SUPFAM" id="SSF51735">
    <property type="entry name" value="NAD(P)-binding Rossmann-fold domains"/>
    <property type="match status" value="1"/>
</dbReference>
<dbReference type="EC" id="1.1.1.27" evidence="9"/>
<proteinExistence type="inferred from homology"/>